<evidence type="ECO:0000313" key="6">
    <source>
        <dbReference type="Proteomes" id="UP000469558"/>
    </source>
</evidence>
<evidence type="ECO:0000259" key="4">
    <source>
        <dbReference type="PROSITE" id="PS51747"/>
    </source>
</evidence>
<dbReference type="GO" id="GO:0005634">
    <property type="term" value="C:nucleus"/>
    <property type="evidence" value="ECO:0007669"/>
    <property type="project" value="TreeGrafter"/>
</dbReference>
<keyword evidence="2" id="KW-0378">Hydrolase</keyword>
<sequence>MESPTDATNTAHMRTALDQASHALSTNETPVGCILLHPIHGHLSSGINATNRTYNGTMHAEFLAISYLLTQSPLPNHTLSQRLQVLKECTLFVTVEPCIMCASLLRQFGVSKVVFGAGNTKFGGCGGVLDVHVANGMYTDVDREEGGEGGVSRGDKGDYEVSGGWLREDAILMLRRFYVQENGRAPEPRTKRERVLKLVVEPLKKEGVVEKVLGERANGVETQRMKQEKWDTVKPISAQEWMMRELKDAMESRIDENRRY</sequence>
<keyword evidence="6" id="KW-1185">Reference proteome</keyword>
<evidence type="ECO:0000256" key="1">
    <source>
        <dbReference type="ARBA" id="ARBA00022723"/>
    </source>
</evidence>
<dbReference type="EMBL" id="QGMK01002487">
    <property type="protein sequence ID" value="TVY58205.1"/>
    <property type="molecule type" value="Genomic_DNA"/>
</dbReference>
<name>A0A8T9BSB3_9HELO</name>
<proteinExistence type="predicted"/>
<evidence type="ECO:0000256" key="3">
    <source>
        <dbReference type="ARBA" id="ARBA00022833"/>
    </source>
</evidence>
<dbReference type="PROSITE" id="PS00903">
    <property type="entry name" value="CYT_DCMP_DEAMINASES_1"/>
    <property type="match status" value="1"/>
</dbReference>
<accession>A0A8T9BSB3</accession>
<dbReference type="SUPFAM" id="SSF53927">
    <property type="entry name" value="Cytidine deaminase-like"/>
    <property type="match status" value="1"/>
</dbReference>
<dbReference type="Pfam" id="PF00383">
    <property type="entry name" value="dCMP_cyt_deam_1"/>
    <property type="match status" value="1"/>
</dbReference>
<dbReference type="Proteomes" id="UP000469558">
    <property type="component" value="Unassembled WGS sequence"/>
</dbReference>
<feature type="domain" description="CMP/dCMP-type deaminase" evidence="4">
    <location>
        <begin position="7"/>
        <end position="129"/>
    </location>
</feature>
<dbReference type="CDD" id="cd01285">
    <property type="entry name" value="nucleoside_deaminase"/>
    <property type="match status" value="1"/>
</dbReference>
<dbReference type="GO" id="GO:0005737">
    <property type="term" value="C:cytoplasm"/>
    <property type="evidence" value="ECO:0007669"/>
    <property type="project" value="TreeGrafter"/>
</dbReference>
<comment type="caution">
    <text evidence="5">The sequence shown here is derived from an EMBL/GenBank/DDBJ whole genome shotgun (WGS) entry which is preliminary data.</text>
</comment>
<reference evidence="5 6" key="1">
    <citation type="submission" date="2018-05" db="EMBL/GenBank/DDBJ databases">
        <title>Genome sequencing and assembly of the regulated plant pathogen Lachnellula willkommii and related sister species for the development of diagnostic species identification markers.</title>
        <authorList>
            <person name="Giroux E."/>
            <person name="Bilodeau G."/>
        </authorList>
    </citation>
    <scope>NUCLEOTIDE SEQUENCE [LARGE SCALE GENOMIC DNA]</scope>
    <source>
        <strain evidence="5 6">CBS 268.59</strain>
    </source>
</reference>
<keyword evidence="1" id="KW-0479">Metal-binding</keyword>
<dbReference type="PANTHER" id="PTHR11079:SF149">
    <property type="entry name" value="TRNA-SPECIFIC ADENOSINE DEAMINASE 2"/>
    <property type="match status" value="1"/>
</dbReference>
<dbReference type="PROSITE" id="PS51747">
    <property type="entry name" value="CYT_DCMP_DEAMINASES_2"/>
    <property type="match status" value="1"/>
</dbReference>
<dbReference type="GO" id="GO:0002100">
    <property type="term" value="P:tRNA wobble adenosine to inosine editing"/>
    <property type="evidence" value="ECO:0007669"/>
    <property type="project" value="TreeGrafter"/>
</dbReference>
<gene>
    <name evidence="5" type="primary">TAD2</name>
    <name evidence="5" type="ORF">LSUE1_G007137</name>
</gene>
<dbReference type="OrthoDB" id="1701769at2759"/>
<evidence type="ECO:0000313" key="5">
    <source>
        <dbReference type="EMBL" id="TVY58205.1"/>
    </source>
</evidence>
<dbReference type="InterPro" id="IPR016193">
    <property type="entry name" value="Cytidine_deaminase-like"/>
</dbReference>
<dbReference type="GO" id="GO:0052717">
    <property type="term" value="F:tRNA-specific adenosine-34 deaminase activity"/>
    <property type="evidence" value="ECO:0007669"/>
    <property type="project" value="TreeGrafter"/>
</dbReference>
<evidence type="ECO:0000256" key="2">
    <source>
        <dbReference type="ARBA" id="ARBA00022801"/>
    </source>
</evidence>
<protein>
    <submittedName>
        <fullName evidence="5">tRNA-specific adenosine deaminase subunit TAD2</fullName>
    </submittedName>
</protein>
<dbReference type="GO" id="GO:0008270">
    <property type="term" value="F:zinc ion binding"/>
    <property type="evidence" value="ECO:0007669"/>
    <property type="project" value="InterPro"/>
</dbReference>
<dbReference type="InterPro" id="IPR002125">
    <property type="entry name" value="CMP_dCMP_dom"/>
</dbReference>
<keyword evidence="3" id="KW-0862">Zinc</keyword>
<dbReference type="AlphaFoldDB" id="A0A8T9BSB3"/>
<dbReference type="PANTHER" id="PTHR11079">
    <property type="entry name" value="CYTOSINE DEAMINASE FAMILY MEMBER"/>
    <property type="match status" value="1"/>
</dbReference>
<dbReference type="Gene3D" id="3.40.140.10">
    <property type="entry name" value="Cytidine Deaminase, domain 2"/>
    <property type="match status" value="1"/>
</dbReference>
<organism evidence="5 6">
    <name type="scientific">Lachnellula suecica</name>
    <dbReference type="NCBI Taxonomy" id="602035"/>
    <lineage>
        <taxon>Eukaryota</taxon>
        <taxon>Fungi</taxon>
        <taxon>Dikarya</taxon>
        <taxon>Ascomycota</taxon>
        <taxon>Pezizomycotina</taxon>
        <taxon>Leotiomycetes</taxon>
        <taxon>Helotiales</taxon>
        <taxon>Lachnaceae</taxon>
        <taxon>Lachnellula</taxon>
    </lineage>
</organism>
<dbReference type="InterPro" id="IPR016192">
    <property type="entry name" value="APOBEC/CMP_deaminase_Zn-bd"/>
</dbReference>